<gene>
    <name evidence="1" type="ORF">B5G21_02180</name>
</gene>
<keyword evidence="2" id="KW-1185">Reference proteome</keyword>
<comment type="caution">
    <text evidence="1">The sequence shown here is derived from an EMBL/GenBank/DDBJ whole genome shotgun (WGS) entry which is preliminary data.</text>
</comment>
<dbReference type="AlphaFoldDB" id="A0A1Y3UCI9"/>
<evidence type="ECO:0000313" key="1">
    <source>
        <dbReference type="EMBL" id="OUN44099.1"/>
    </source>
</evidence>
<protein>
    <submittedName>
        <fullName evidence="1">Uncharacterized protein</fullName>
    </submittedName>
</protein>
<dbReference type="EMBL" id="NFHO01000002">
    <property type="protein sequence ID" value="OUN44099.1"/>
    <property type="molecule type" value="Genomic_DNA"/>
</dbReference>
<reference evidence="2" key="1">
    <citation type="submission" date="2017-04" db="EMBL/GenBank/DDBJ databases">
        <title>Function of individual gut microbiota members based on whole genome sequencing of pure cultures obtained from chicken caecum.</title>
        <authorList>
            <person name="Medvecky M."/>
            <person name="Cejkova D."/>
            <person name="Polansky O."/>
            <person name="Karasova D."/>
            <person name="Kubasova T."/>
            <person name="Cizek A."/>
            <person name="Rychlik I."/>
        </authorList>
    </citation>
    <scope>NUCLEOTIDE SEQUENCE [LARGE SCALE GENOMIC DNA]</scope>
    <source>
        <strain evidence="2">An70</strain>
    </source>
</reference>
<evidence type="ECO:0000313" key="2">
    <source>
        <dbReference type="Proteomes" id="UP000196560"/>
    </source>
</evidence>
<sequence length="562" mass="64030">MQETNMADKLEEVERISGNLGLETSLFQQIDIIQLVANPFNSMWTTVYQTSHDLYSIPAIFSCLADTKHESKILDGTDWLRHAGGFNPGFCETSAGTHYVTGRSDGYDFLVKEVYFHALETAQLHINQEFVFLFELFRGEDGCYYAIDECGCKEKVVDIADNVVRFKTSYIMRYITAKQMLYVQFIDSRRSSESSYPMGAELMCEEDCRGDSYHYGIWYQSTKGRDYLFSMLFARSIVRPKNVNECKIWPYDRETEEQFPEFIVAELPDGSYKRFSCDPSKLANYFGANPDAPHYLTPVYFKPDVLDRYRNNPHFKVTERRLSCGTQWSVEIDNIISSRVMVYLGDLGRDLPQSERRHFLAHEISPTEQHMSETAFAEDFLCSFYAPLGPISALFAARDELNNTWTTKFGHPLFRPLHLDESDMEKLIRIPSGNGRQEFDTVILNLTKYCVDYLDETALISAEQSGGINKLEATLSKLMIDADLTPLRDLQKVRSACMAHAKGKKYEQLKGRLLTGDCQKDVSQLVERLASMMSQIASDIELLAADNETDEGIANDESGAAS</sequence>
<organism evidence="1 2">
    <name type="scientific">Enorma massiliensis</name>
    <dbReference type="NCBI Taxonomy" id="1472761"/>
    <lineage>
        <taxon>Bacteria</taxon>
        <taxon>Bacillati</taxon>
        <taxon>Actinomycetota</taxon>
        <taxon>Coriobacteriia</taxon>
        <taxon>Coriobacteriales</taxon>
        <taxon>Coriobacteriaceae</taxon>
        <taxon>Enorma</taxon>
    </lineage>
</organism>
<dbReference type="Proteomes" id="UP000196560">
    <property type="component" value="Unassembled WGS sequence"/>
</dbReference>
<proteinExistence type="predicted"/>
<accession>A0A1Y3UCI9</accession>
<name>A0A1Y3UCI9_9ACTN</name>